<reference evidence="1" key="1">
    <citation type="submission" date="2022-07" db="EMBL/GenBank/DDBJ databases">
        <authorList>
            <person name="Liu M."/>
        </authorList>
    </citation>
    <scope>NUCLEOTIDE SEQUENCE</scope>
</reference>
<evidence type="ECO:0000313" key="2">
    <source>
        <dbReference type="Proteomes" id="UP001165482"/>
    </source>
</evidence>
<accession>A0AAX3C0S5</accession>
<name>A0AAX3C0S5_9CAUD</name>
<gene>
    <name evidence="1" type="ORF">pXoo2106_48</name>
</gene>
<evidence type="ECO:0000313" key="1">
    <source>
        <dbReference type="EMBL" id="UUR56225.1"/>
    </source>
</evidence>
<dbReference type="EMBL" id="ON960072">
    <property type="protein sequence ID" value="UUR56225.1"/>
    <property type="molecule type" value="Genomic_DNA"/>
</dbReference>
<sequence>MANRLINMAVNTSTFGAELITAENPSAARVLLDIQGGGSGGGEVSSVNGQVGAVNLDYADVGAASAAQGAKADTALQPGDAVGAISSVNGKTGTVVLNAADIGAATSAQGAKADTALQPGDIPEQAVTSVNGKTGAVSLSPSDVGAATAAQGSKADSAVQPSSLATVATTGSYNSLSGLPTLGTAASQSASAFATAAQAPKRTRLSNPPTW</sequence>
<protein>
    <submittedName>
        <fullName evidence="1">Tail fiber protein</fullName>
    </submittedName>
</protein>
<keyword evidence="2" id="KW-1185">Reference proteome</keyword>
<dbReference type="Proteomes" id="UP001165482">
    <property type="component" value="Segment"/>
</dbReference>
<organism evidence="1 2">
    <name type="scientific">Xanthomonas phage pXoo2106</name>
    <dbReference type="NCBI Taxonomy" id="2970483"/>
    <lineage>
        <taxon>Viruses</taxon>
        <taxon>Duplodnaviria</taxon>
        <taxon>Heunggongvirae</taxon>
        <taxon>Uroviricota</taxon>
        <taxon>Caudoviricetes</taxon>
        <taxon>Autographivirales</taxon>
        <taxon>Autonotataviridae</taxon>
        <taxon>Gujervirinae</taxon>
        <taxon>Pradovirus</taxon>
        <taxon>Pradovirus pXoo2106</taxon>
    </lineage>
</organism>
<proteinExistence type="predicted"/>